<evidence type="ECO:0000256" key="2">
    <source>
        <dbReference type="ARBA" id="ARBA00046317"/>
    </source>
</evidence>
<comment type="pathway">
    <text evidence="2">Amino-acid degradation; L-leucine degradation.</text>
</comment>
<dbReference type="InterPro" id="IPR029045">
    <property type="entry name" value="ClpP/crotonase-like_dom_sf"/>
</dbReference>
<sequence length="534" mass="57589">MHLETQLNPRSAEFQSNAAAMQALVDDLNAQVAKAAAGGGEAARAKHTARGKLLPRDRVQMLLDPGTPFLELAPLAAHGMYRGEAPCAGVIAGIGRVSGFDCMIVCNDATVKGGTYYPMTVKKHLRAQEIARENRLPCIYLVDSGGANLPNQDEVFPDREHFGRIFYNQANMSAQGIAQIAVVMGSCTAGGAYVPAMSDETIIVKNQGTIFLGGPPLVKAATGEVVSAEDLGGGDAHTRLSGVADHLAQNDLHALALARQAVATLNRPKDWPVQRREPRPPKYDPREIYGVVPTDTRKPYDVREIIARIVDDSEFHEFKARFGTTLVCGFAHIDGMPVGFVANNGILFSESAQKGAHFIELCCHRKVPLIFLQNITGFMVGRKYENEGIARHGAKMVTAVATATVPKFTIIIGGSFGAGNYGMCGRAYSPRFLWMWPNARISVMGGEQAASVLATVKRDGIEAKGGSWSAEEEAAFKQPLLDQFAHQAHPYYASARLWDDGVIDPADTRRVLALGLSATMNAPIGEPKFGVFRM</sequence>
<dbReference type="InterPro" id="IPR034733">
    <property type="entry name" value="AcCoA_carboxyl_beta"/>
</dbReference>
<dbReference type="SUPFAM" id="SSF52096">
    <property type="entry name" value="ClpP/crotonase"/>
    <property type="match status" value="2"/>
</dbReference>
<dbReference type="PATRIC" id="fig|94132.3.peg.2516"/>
<dbReference type="FunFam" id="3.90.226.10:FF:000004">
    <property type="entry name" value="Methylcrotonoyl-CoA carboxylase beta chain"/>
    <property type="match status" value="1"/>
</dbReference>
<dbReference type="PROSITE" id="PS50980">
    <property type="entry name" value="COA_CT_NTER"/>
    <property type="match status" value="1"/>
</dbReference>
<feature type="domain" description="CoA carboxyltransferase N-terminal" evidence="3">
    <location>
        <begin position="21"/>
        <end position="277"/>
    </location>
</feature>
<dbReference type="InterPro" id="IPR045190">
    <property type="entry name" value="MCCB/AccD1-like"/>
</dbReference>
<keyword evidence="6" id="KW-1185">Reference proteome</keyword>
<feature type="domain" description="CoA carboxyltransferase C-terminal" evidence="4">
    <location>
        <begin position="268"/>
        <end position="526"/>
    </location>
</feature>
<dbReference type="GO" id="GO:0006552">
    <property type="term" value="P:L-leucine catabolic process"/>
    <property type="evidence" value="ECO:0007669"/>
    <property type="project" value="TreeGrafter"/>
</dbReference>
<dbReference type="FunFam" id="3.90.226.10:FF:000007">
    <property type="entry name" value="Methylcrotonoyl-CoA carboxylase subunit beta"/>
    <property type="match status" value="1"/>
</dbReference>
<organism evidence="5 6">
    <name type="scientific">Ramlibacter tataouinensis</name>
    <dbReference type="NCBI Taxonomy" id="94132"/>
    <lineage>
        <taxon>Bacteria</taxon>
        <taxon>Pseudomonadati</taxon>
        <taxon>Pseudomonadota</taxon>
        <taxon>Betaproteobacteria</taxon>
        <taxon>Burkholderiales</taxon>
        <taxon>Comamonadaceae</taxon>
        <taxon>Ramlibacter</taxon>
    </lineage>
</organism>
<protein>
    <submittedName>
        <fullName evidence="5">Methylcrotonoyl-CoA carboxylase</fullName>
    </submittedName>
</protein>
<dbReference type="OrthoDB" id="9803706at2"/>
<evidence type="ECO:0000259" key="3">
    <source>
        <dbReference type="PROSITE" id="PS50980"/>
    </source>
</evidence>
<dbReference type="Proteomes" id="UP000070433">
    <property type="component" value="Chromosome"/>
</dbReference>
<dbReference type="PROSITE" id="PS50989">
    <property type="entry name" value="COA_CT_CTER"/>
    <property type="match status" value="1"/>
</dbReference>
<dbReference type="Gene3D" id="3.90.226.10">
    <property type="entry name" value="2-enoyl-CoA Hydratase, Chain A, domain 1"/>
    <property type="match status" value="2"/>
</dbReference>
<evidence type="ECO:0000259" key="4">
    <source>
        <dbReference type="PROSITE" id="PS50989"/>
    </source>
</evidence>
<reference evidence="5 6" key="1">
    <citation type="journal article" date="2014" name="Int. J. Syst. Evol. Microbiol.">
        <title>Ramlibacter solisilvae sp. nov., isolated from forest soil, and emended description of the genus Ramlibacter.</title>
        <authorList>
            <person name="Lee H.J."/>
            <person name="Lee S.H."/>
            <person name="Lee S.S."/>
            <person name="Lee J.S."/>
            <person name="Kim Y."/>
            <person name="Kim S.C."/>
            <person name="Jeon C.O."/>
        </authorList>
    </citation>
    <scope>NUCLEOTIDE SEQUENCE [LARGE SCALE GENOMIC DNA]</scope>
    <source>
        <strain evidence="5 6">5-10</strain>
    </source>
</reference>
<evidence type="ECO:0000313" key="6">
    <source>
        <dbReference type="Proteomes" id="UP000070433"/>
    </source>
</evidence>
<dbReference type="PANTHER" id="PTHR22855:SF13">
    <property type="entry name" value="METHYLCROTONOYL-COA CARBOXYLASE BETA CHAIN, MITOCHONDRIAL"/>
    <property type="match status" value="1"/>
</dbReference>
<dbReference type="GO" id="GO:0004485">
    <property type="term" value="F:methylcrotonoyl-CoA carboxylase activity"/>
    <property type="evidence" value="ECO:0007669"/>
    <property type="project" value="TreeGrafter"/>
</dbReference>
<dbReference type="GO" id="GO:1905202">
    <property type="term" value="C:methylcrotonoyl-CoA carboxylase complex"/>
    <property type="evidence" value="ECO:0007669"/>
    <property type="project" value="TreeGrafter"/>
</dbReference>
<name>A0A127JUK2_9BURK</name>
<evidence type="ECO:0000313" key="5">
    <source>
        <dbReference type="EMBL" id="AMO23549.1"/>
    </source>
</evidence>
<dbReference type="Pfam" id="PF01039">
    <property type="entry name" value="Carboxyl_trans"/>
    <property type="match status" value="1"/>
</dbReference>
<dbReference type="InterPro" id="IPR011763">
    <property type="entry name" value="COA_CT_C"/>
</dbReference>
<evidence type="ECO:0000256" key="1">
    <source>
        <dbReference type="ARBA" id="ARBA00006102"/>
    </source>
</evidence>
<proteinExistence type="inferred from homology"/>
<accession>A0A127JUK2</accession>
<dbReference type="AlphaFoldDB" id="A0A127JUK2"/>
<dbReference type="RefSeq" id="WP_061500016.1">
    <property type="nucleotide sequence ID" value="NZ_CP010951.1"/>
</dbReference>
<dbReference type="PANTHER" id="PTHR22855">
    <property type="entry name" value="ACETYL, PROPIONYL, PYRUVATE, AND GLUTACONYL CARBOXYLASE-RELATED"/>
    <property type="match status" value="1"/>
</dbReference>
<gene>
    <name evidence="5" type="ORF">UC35_12405</name>
</gene>
<dbReference type="InterPro" id="IPR011762">
    <property type="entry name" value="COA_CT_N"/>
</dbReference>
<comment type="similarity">
    <text evidence="1">Belongs to the AccD/PCCB family.</text>
</comment>
<dbReference type="EMBL" id="CP010951">
    <property type="protein sequence ID" value="AMO23549.1"/>
    <property type="molecule type" value="Genomic_DNA"/>
</dbReference>